<sequence length="374" mass="39629">MVSSHERTMNSPAGDAADMPRCLAEALQEGLARAATRRVAGPGPRTRFLSIGVAKWSVPARAGWILRRFGTALAAALGPRADEAARDALLAYARDSLLGARDGGERSLRDAGVTPYQQAVACGLLMECVCLELLEAPDFAFVGGGDGAAQAAGTVRMLGDRLRSPAARDRVEDADCCRSVRRRIARDLHDHVGAALGAARRHLHGAVSEAGSPAMGLEALDTALGEAEHGVRQVLHDLHGALVVPGLRDALHEFVATEFPPSTPVAVKWTGNEGLLSQAQRRGIFLVLREALRNSLRHAPGHAVTVSVRVTRWWAHAAVQDDGPGFDPGHAPGVRGHVGLDAMRDRMEDLGGRLTVTSAPGDGTRVDVRLPLPR</sequence>
<comment type="caution">
    <text evidence="10">The sequence shown here is derived from an EMBL/GenBank/DDBJ whole genome shotgun (WGS) entry which is preliminary data.</text>
</comment>
<evidence type="ECO:0000256" key="7">
    <source>
        <dbReference type="ARBA" id="ARBA00023012"/>
    </source>
</evidence>
<keyword evidence="2" id="KW-1003">Cell membrane</keyword>
<dbReference type="InterPro" id="IPR003594">
    <property type="entry name" value="HATPase_dom"/>
</dbReference>
<dbReference type="PROSITE" id="PS50109">
    <property type="entry name" value="HIS_KIN"/>
    <property type="match status" value="1"/>
</dbReference>
<dbReference type="InterPro" id="IPR050482">
    <property type="entry name" value="Sensor_HK_TwoCompSys"/>
</dbReference>
<keyword evidence="3" id="KW-0808">Transferase</keyword>
<evidence type="ECO:0000313" key="11">
    <source>
        <dbReference type="Proteomes" id="UP001180724"/>
    </source>
</evidence>
<keyword evidence="8" id="KW-0472">Membrane</keyword>
<evidence type="ECO:0000256" key="1">
    <source>
        <dbReference type="ARBA" id="ARBA00004651"/>
    </source>
</evidence>
<evidence type="ECO:0000256" key="8">
    <source>
        <dbReference type="ARBA" id="ARBA00023136"/>
    </source>
</evidence>
<dbReference type="SUPFAM" id="SSF55874">
    <property type="entry name" value="ATPase domain of HSP90 chaperone/DNA topoisomerase II/histidine kinase"/>
    <property type="match status" value="1"/>
</dbReference>
<dbReference type="GO" id="GO:0005524">
    <property type="term" value="F:ATP binding"/>
    <property type="evidence" value="ECO:0007669"/>
    <property type="project" value="UniProtKB-KW"/>
</dbReference>
<dbReference type="Proteomes" id="UP001180724">
    <property type="component" value="Unassembled WGS sequence"/>
</dbReference>
<dbReference type="Gene3D" id="3.30.565.10">
    <property type="entry name" value="Histidine kinase-like ATPase, C-terminal domain"/>
    <property type="match status" value="1"/>
</dbReference>
<evidence type="ECO:0000313" key="10">
    <source>
        <dbReference type="EMBL" id="MDT0615389.1"/>
    </source>
</evidence>
<evidence type="ECO:0000256" key="2">
    <source>
        <dbReference type="ARBA" id="ARBA00022475"/>
    </source>
</evidence>
<keyword evidence="7" id="KW-0902">Two-component regulatory system</keyword>
<dbReference type="Pfam" id="PF02518">
    <property type="entry name" value="HATPase_c"/>
    <property type="match status" value="1"/>
</dbReference>
<keyword evidence="4" id="KW-0812">Transmembrane</keyword>
<dbReference type="Pfam" id="PF07730">
    <property type="entry name" value="HisKA_3"/>
    <property type="match status" value="1"/>
</dbReference>
<evidence type="ECO:0000256" key="6">
    <source>
        <dbReference type="ARBA" id="ARBA00022989"/>
    </source>
</evidence>
<name>A0ABU3AZF2_9ACTN</name>
<gene>
    <name evidence="10" type="ORF">RM812_35135</name>
</gene>
<dbReference type="InterPro" id="IPR011712">
    <property type="entry name" value="Sig_transdc_His_kin_sub3_dim/P"/>
</dbReference>
<proteinExistence type="predicted"/>
<dbReference type="PANTHER" id="PTHR24421:SF37">
    <property type="entry name" value="SENSOR HISTIDINE KINASE NARS"/>
    <property type="match status" value="1"/>
</dbReference>
<dbReference type="RefSeq" id="WP_311582554.1">
    <property type="nucleotide sequence ID" value="NZ_JAVRFH010000060.1"/>
</dbReference>
<dbReference type="EMBL" id="JAVRFH010000060">
    <property type="protein sequence ID" value="MDT0615389.1"/>
    <property type="molecule type" value="Genomic_DNA"/>
</dbReference>
<keyword evidence="10" id="KW-0547">Nucleotide-binding</keyword>
<keyword evidence="6" id="KW-1133">Transmembrane helix</keyword>
<dbReference type="InterPro" id="IPR036890">
    <property type="entry name" value="HATPase_C_sf"/>
</dbReference>
<accession>A0ABU3AZF2</accession>
<dbReference type="Gene3D" id="1.20.5.1930">
    <property type="match status" value="1"/>
</dbReference>
<evidence type="ECO:0000256" key="4">
    <source>
        <dbReference type="ARBA" id="ARBA00022692"/>
    </source>
</evidence>
<dbReference type="CDD" id="cd16917">
    <property type="entry name" value="HATPase_UhpB-NarQ-NarX-like"/>
    <property type="match status" value="1"/>
</dbReference>
<keyword evidence="11" id="KW-1185">Reference proteome</keyword>
<evidence type="ECO:0000256" key="3">
    <source>
        <dbReference type="ARBA" id="ARBA00022679"/>
    </source>
</evidence>
<feature type="domain" description="Histidine kinase" evidence="9">
    <location>
        <begin position="287"/>
        <end position="374"/>
    </location>
</feature>
<evidence type="ECO:0000256" key="5">
    <source>
        <dbReference type="ARBA" id="ARBA00022777"/>
    </source>
</evidence>
<evidence type="ECO:0000259" key="9">
    <source>
        <dbReference type="PROSITE" id="PS50109"/>
    </source>
</evidence>
<protein>
    <submittedName>
        <fullName evidence="10">ATP-binding protein</fullName>
    </submittedName>
</protein>
<dbReference type="SMART" id="SM00387">
    <property type="entry name" value="HATPase_c"/>
    <property type="match status" value="1"/>
</dbReference>
<reference evidence="10" key="1">
    <citation type="submission" date="2024-05" db="EMBL/GenBank/DDBJ databases">
        <title>30 novel species of actinomycetes from the DSMZ collection.</title>
        <authorList>
            <person name="Nouioui I."/>
        </authorList>
    </citation>
    <scope>NUCLEOTIDE SEQUENCE</scope>
    <source>
        <strain evidence="10">DSM 40712</strain>
    </source>
</reference>
<dbReference type="InterPro" id="IPR005467">
    <property type="entry name" value="His_kinase_dom"/>
</dbReference>
<keyword evidence="10" id="KW-0067">ATP-binding</keyword>
<organism evidence="10 11">
    <name type="scientific">Streptomyces lancefieldiae</name>
    <dbReference type="NCBI Taxonomy" id="3075520"/>
    <lineage>
        <taxon>Bacteria</taxon>
        <taxon>Bacillati</taxon>
        <taxon>Actinomycetota</taxon>
        <taxon>Actinomycetes</taxon>
        <taxon>Kitasatosporales</taxon>
        <taxon>Streptomycetaceae</taxon>
        <taxon>Streptomyces</taxon>
    </lineage>
</organism>
<keyword evidence="5" id="KW-0418">Kinase</keyword>
<comment type="subcellular location">
    <subcellularLocation>
        <location evidence="1">Cell membrane</location>
        <topology evidence="1">Multi-pass membrane protein</topology>
    </subcellularLocation>
</comment>
<dbReference type="PANTHER" id="PTHR24421">
    <property type="entry name" value="NITRATE/NITRITE SENSOR PROTEIN NARX-RELATED"/>
    <property type="match status" value="1"/>
</dbReference>